<evidence type="ECO:0000256" key="6">
    <source>
        <dbReference type="SAM" id="Phobius"/>
    </source>
</evidence>
<dbReference type="PANTHER" id="PTHR34857:SF2">
    <property type="entry name" value="SLL0384 PROTEIN"/>
    <property type="match status" value="1"/>
</dbReference>
<evidence type="ECO:0000256" key="1">
    <source>
        <dbReference type="ARBA" id="ARBA00004141"/>
    </source>
</evidence>
<reference evidence="7" key="1">
    <citation type="submission" date="2024-01" db="EMBL/GenBank/DDBJ databases">
        <title>Bank of Algae and Cyanobacteria of the Azores (BACA) strain genomes.</title>
        <authorList>
            <person name="Luz R."/>
            <person name="Cordeiro R."/>
            <person name="Fonseca A."/>
            <person name="Goncalves V."/>
        </authorList>
    </citation>
    <scope>NUCLEOTIDE SEQUENCE</scope>
    <source>
        <strain evidence="7">BACA0141</strain>
    </source>
</reference>
<evidence type="ECO:0000313" key="7">
    <source>
        <dbReference type="EMBL" id="MEE3715711.1"/>
    </source>
</evidence>
<evidence type="ECO:0000256" key="5">
    <source>
        <dbReference type="ARBA" id="ARBA00023136"/>
    </source>
</evidence>
<accession>A0AAW9PYQ8</accession>
<protein>
    <submittedName>
        <fullName evidence="7">Energy-coupling factor transporter transmembrane component T</fullName>
    </submittedName>
</protein>
<feature type="transmembrane region" description="Helical" evidence="6">
    <location>
        <begin position="92"/>
        <end position="114"/>
    </location>
</feature>
<keyword evidence="2" id="KW-1003">Cell membrane</keyword>
<dbReference type="PANTHER" id="PTHR34857">
    <property type="entry name" value="SLL0384 PROTEIN"/>
    <property type="match status" value="1"/>
</dbReference>
<comment type="caution">
    <text evidence="7">The sequence shown here is derived from an EMBL/GenBank/DDBJ whole genome shotgun (WGS) entry which is preliminary data.</text>
</comment>
<evidence type="ECO:0000313" key="8">
    <source>
        <dbReference type="Proteomes" id="UP001333818"/>
    </source>
</evidence>
<dbReference type="Proteomes" id="UP001333818">
    <property type="component" value="Unassembled WGS sequence"/>
</dbReference>
<feature type="transmembrane region" description="Helical" evidence="6">
    <location>
        <begin position="245"/>
        <end position="263"/>
    </location>
</feature>
<evidence type="ECO:0000256" key="2">
    <source>
        <dbReference type="ARBA" id="ARBA00022475"/>
    </source>
</evidence>
<dbReference type="CDD" id="cd16914">
    <property type="entry name" value="EcfT"/>
    <property type="match status" value="1"/>
</dbReference>
<evidence type="ECO:0000256" key="4">
    <source>
        <dbReference type="ARBA" id="ARBA00022989"/>
    </source>
</evidence>
<feature type="transmembrane region" description="Helical" evidence="6">
    <location>
        <begin position="152"/>
        <end position="170"/>
    </location>
</feature>
<feature type="transmembrane region" description="Helical" evidence="6">
    <location>
        <begin position="53"/>
        <end position="86"/>
    </location>
</feature>
<keyword evidence="4 6" id="KW-1133">Transmembrane helix</keyword>
<proteinExistence type="predicted"/>
<dbReference type="RefSeq" id="WP_330482135.1">
    <property type="nucleotide sequence ID" value="NZ_JAZBJZ010000007.1"/>
</dbReference>
<dbReference type="AlphaFoldDB" id="A0AAW9PYQ8"/>
<dbReference type="EMBL" id="JAZBJZ010000007">
    <property type="protein sequence ID" value="MEE3715711.1"/>
    <property type="molecule type" value="Genomic_DNA"/>
</dbReference>
<organism evidence="7 8">
    <name type="scientific">Tumidithrix elongata BACA0141</name>
    <dbReference type="NCBI Taxonomy" id="2716417"/>
    <lineage>
        <taxon>Bacteria</taxon>
        <taxon>Bacillati</taxon>
        <taxon>Cyanobacteriota</taxon>
        <taxon>Cyanophyceae</taxon>
        <taxon>Pseudanabaenales</taxon>
        <taxon>Pseudanabaenaceae</taxon>
        <taxon>Tumidithrix</taxon>
        <taxon>Tumidithrix elongata</taxon>
    </lineage>
</organism>
<evidence type="ECO:0000256" key="3">
    <source>
        <dbReference type="ARBA" id="ARBA00022692"/>
    </source>
</evidence>
<dbReference type="InterPro" id="IPR003339">
    <property type="entry name" value="ABC/ECF_trnsptr_transmembrane"/>
</dbReference>
<dbReference type="Pfam" id="PF02361">
    <property type="entry name" value="CbiQ"/>
    <property type="match status" value="1"/>
</dbReference>
<sequence>MVLAGGWANWRSRNYAKLERWMLTPKSASRSVSQPANSTNNIERGFLRQINPLLKIALCLILTSIALVLQQIGAMGLLVGVLLFFLLASNRVHFKIFAYTVLCLVVFVGISAWLRDWHTSILSALRLMAILLPGPLLASTTSPTDLVRAFQAVRLPNFLVLSLMLTWRFLPLIRQETQRILEANQLRGVNLSRQPQQWLSGLFIPLIFRIVAYADDVVIGLETRGYDPAAPRSTGQPLTWQVKDTVFIVVGAAMLVTVGYMEWGA</sequence>
<name>A0AAW9PYQ8_9CYAN</name>
<dbReference type="GO" id="GO:0005886">
    <property type="term" value="C:plasma membrane"/>
    <property type="evidence" value="ECO:0007669"/>
    <property type="project" value="UniProtKB-ARBA"/>
</dbReference>
<keyword evidence="8" id="KW-1185">Reference proteome</keyword>
<keyword evidence="5 6" id="KW-0472">Membrane</keyword>
<keyword evidence="3 6" id="KW-0812">Transmembrane</keyword>
<comment type="subcellular location">
    <subcellularLocation>
        <location evidence="1">Membrane</location>
        <topology evidence="1">Multi-pass membrane protein</topology>
    </subcellularLocation>
</comment>
<dbReference type="InterPro" id="IPR051611">
    <property type="entry name" value="ECF_transporter_component"/>
</dbReference>
<gene>
    <name evidence="7" type="ORF">V2H45_03005</name>
</gene>